<keyword evidence="6" id="KW-0961">Cell wall biogenesis/degradation</keyword>
<accession>A0A5E8CJG7</accession>
<dbReference type="GO" id="GO:0009002">
    <property type="term" value="F:serine-type D-Ala-D-Ala carboxypeptidase activity"/>
    <property type="evidence" value="ECO:0007669"/>
    <property type="project" value="InterPro"/>
</dbReference>
<evidence type="ECO:0000256" key="1">
    <source>
        <dbReference type="ARBA" id="ARBA00007164"/>
    </source>
</evidence>
<proteinExistence type="inferred from homology"/>
<keyword evidence="2" id="KW-0732">Signal</keyword>
<dbReference type="GO" id="GO:0071555">
    <property type="term" value="P:cell wall organization"/>
    <property type="evidence" value="ECO:0007669"/>
    <property type="project" value="UniProtKB-KW"/>
</dbReference>
<dbReference type="Pfam" id="PF00768">
    <property type="entry name" value="Peptidase_S11"/>
    <property type="match status" value="1"/>
</dbReference>
<dbReference type="SUPFAM" id="SSF56601">
    <property type="entry name" value="beta-lactamase/transpeptidase-like"/>
    <property type="match status" value="1"/>
</dbReference>
<sequence>MKIFNIVLSLILLTKYEKPRHHILPNEVPAYILYDYTSDQILYQKNIKKIVYPASITKILTCMVVFDEIKKNNLNLNDEFVVSKKADKTEGTTMFLKENEKVSVENLLKGTIAQSGNDAATTLAEGLFKTEKDFVVKMNQKAQALNMESSKFVNCTGLPDKNHYTSVHDLLKLCKSLISNYPDFYQHFGMASFRWNNITQYNKNSSLYSKKLKNQNIFIDGIKTGYTSMSLNTHTLSGYKQVKIYNLKIDQEGKIDLQEEIIDRRLIGITMGHVSKKTRKIESERLLLLGFTKFNVLKFQNEYKININDKIYKFKFNRKYLAIKSNIELDKITLKIKKNSNSISGNLIISDKNILVAQLI</sequence>
<name>A0A5E8CJG7_9ZZZZ</name>
<dbReference type="GO" id="GO:0008360">
    <property type="term" value="P:regulation of cell shape"/>
    <property type="evidence" value="ECO:0007669"/>
    <property type="project" value="UniProtKB-KW"/>
</dbReference>
<keyword evidence="5" id="KW-0573">Peptidoglycan synthesis</keyword>
<evidence type="ECO:0000313" key="8">
    <source>
        <dbReference type="EMBL" id="VVU94774.1"/>
    </source>
</evidence>
<keyword evidence="3" id="KW-0378">Hydrolase</keyword>
<keyword evidence="8" id="KW-0645">Protease</keyword>
<dbReference type="PANTHER" id="PTHR21581">
    <property type="entry name" value="D-ALANYL-D-ALANINE CARBOXYPEPTIDASE"/>
    <property type="match status" value="1"/>
</dbReference>
<dbReference type="InterPro" id="IPR012338">
    <property type="entry name" value="Beta-lactam/transpept-like"/>
</dbReference>
<evidence type="ECO:0000256" key="5">
    <source>
        <dbReference type="ARBA" id="ARBA00022984"/>
    </source>
</evidence>
<evidence type="ECO:0000256" key="2">
    <source>
        <dbReference type="ARBA" id="ARBA00022729"/>
    </source>
</evidence>
<feature type="domain" description="Peptidase S11 D-alanyl-D-alanine carboxypeptidase A N-terminal" evidence="7">
    <location>
        <begin position="30"/>
        <end position="231"/>
    </location>
</feature>
<dbReference type="PRINTS" id="PR00725">
    <property type="entry name" value="DADACBPTASE1"/>
</dbReference>
<dbReference type="InterPro" id="IPR018044">
    <property type="entry name" value="Peptidase_S11"/>
</dbReference>
<protein>
    <submittedName>
        <fullName evidence="8">D-alanyl-D-alanine carboxypeptidase</fullName>
    </submittedName>
</protein>
<dbReference type="GO" id="GO:0009252">
    <property type="term" value="P:peptidoglycan biosynthetic process"/>
    <property type="evidence" value="ECO:0007669"/>
    <property type="project" value="UniProtKB-KW"/>
</dbReference>
<gene>
    <name evidence="8" type="ORF">CPAV1605_499</name>
</gene>
<evidence type="ECO:0000256" key="3">
    <source>
        <dbReference type="ARBA" id="ARBA00022801"/>
    </source>
</evidence>
<dbReference type="PANTHER" id="PTHR21581:SF6">
    <property type="entry name" value="TRAFFICKING PROTEIN PARTICLE COMPLEX SUBUNIT 12"/>
    <property type="match status" value="1"/>
</dbReference>
<reference evidence="8" key="1">
    <citation type="submission" date="2019-09" db="EMBL/GenBank/DDBJ databases">
        <authorList>
            <person name="Needham M D."/>
        </authorList>
    </citation>
    <scope>NUCLEOTIDE SEQUENCE</scope>
</reference>
<dbReference type="AlphaFoldDB" id="A0A5E8CJG7"/>
<dbReference type="GO" id="GO:0006508">
    <property type="term" value="P:proteolysis"/>
    <property type="evidence" value="ECO:0007669"/>
    <property type="project" value="InterPro"/>
</dbReference>
<dbReference type="InterPro" id="IPR001967">
    <property type="entry name" value="Peptidase_S11_N"/>
</dbReference>
<evidence type="ECO:0000256" key="6">
    <source>
        <dbReference type="ARBA" id="ARBA00023316"/>
    </source>
</evidence>
<comment type="similarity">
    <text evidence="1">Belongs to the peptidase S11 family.</text>
</comment>
<dbReference type="Gene3D" id="3.40.710.10">
    <property type="entry name" value="DD-peptidase/beta-lactamase superfamily"/>
    <property type="match status" value="1"/>
</dbReference>
<keyword evidence="8" id="KW-0121">Carboxypeptidase</keyword>
<organism evidence="8">
    <name type="scientific">seawater metagenome</name>
    <dbReference type="NCBI Taxonomy" id="1561972"/>
    <lineage>
        <taxon>unclassified sequences</taxon>
        <taxon>metagenomes</taxon>
        <taxon>ecological metagenomes</taxon>
    </lineage>
</organism>
<keyword evidence="4" id="KW-0133">Cell shape</keyword>
<evidence type="ECO:0000259" key="7">
    <source>
        <dbReference type="Pfam" id="PF00768"/>
    </source>
</evidence>
<dbReference type="EMBL" id="CABVLZ010000002">
    <property type="protein sequence ID" value="VVU94774.1"/>
    <property type="molecule type" value="Genomic_DNA"/>
</dbReference>
<evidence type="ECO:0000256" key="4">
    <source>
        <dbReference type="ARBA" id="ARBA00022960"/>
    </source>
</evidence>